<comment type="subcellular location">
    <subcellularLocation>
        <location evidence="1">Secreted</location>
        <location evidence="1">Cell wall</location>
    </subcellularLocation>
</comment>
<keyword evidence="3" id="KW-0964">Secreted</keyword>
<evidence type="ECO:0000256" key="1">
    <source>
        <dbReference type="ARBA" id="ARBA00004191"/>
    </source>
</evidence>
<comment type="catalytic activity">
    <reaction evidence="5">
        <text>a (3R)-hydroxyacyl-[ACP] + NADP(+) = a 3-oxoacyl-[ACP] + NADPH + H(+)</text>
        <dbReference type="Rhea" id="RHEA:17397"/>
        <dbReference type="Rhea" id="RHEA-COMP:9916"/>
        <dbReference type="Rhea" id="RHEA-COMP:9945"/>
        <dbReference type="ChEBI" id="CHEBI:15378"/>
        <dbReference type="ChEBI" id="CHEBI:57783"/>
        <dbReference type="ChEBI" id="CHEBI:58349"/>
        <dbReference type="ChEBI" id="CHEBI:78776"/>
        <dbReference type="ChEBI" id="CHEBI:78827"/>
        <dbReference type="EC" id="1.1.1.100"/>
    </reaction>
    <physiologicalReaction direction="right-to-left" evidence="5">
        <dbReference type="Rhea" id="RHEA:17399"/>
    </physiologicalReaction>
</comment>
<dbReference type="InterPro" id="IPR036291">
    <property type="entry name" value="NAD(P)-bd_dom_sf"/>
</dbReference>
<keyword evidence="3" id="KW-0134">Cell wall</keyword>
<dbReference type="eggNOG" id="COG1028">
    <property type="taxonomic scope" value="Bacteria"/>
</dbReference>
<dbReference type="SUPFAM" id="SSF51735">
    <property type="entry name" value="NAD(P)-binding Rossmann-fold domains"/>
    <property type="match status" value="1"/>
</dbReference>
<dbReference type="HOGENOM" id="CLU_010194_2_10_11"/>
<evidence type="ECO:0000256" key="6">
    <source>
        <dbReference type="RuleBase" id="RU000363"/>
    </source>
</evidence>
<dbReference type="InterPro" id="IPR020904">
    <property type="entry name" value="Sc_DH/Rdtase_CS"/>
</dbReference>
<dbReference type="STRING" id="262316.MAP_1377"/>
<evidence type="ECO:0000256" key="2">
    <source>
        <dbReference type="ARBA" id="ARBA00006484"/>
    </source>
</evidence>
<proteinExistence type="inferred from homology"/>
<reference evidence="7 8" key="1">
    <citation type="journal article" date="2005" name="Proc. Natl. Acad. Sci. U.S.A.">
        <title>The complete genome sequence of Mycobacterium avium subspecies paratuberculosis.</title>
        <authorList>
            <person name="Li L."/>
            <person name="Bannantine J.P."/>
            <person name="Zhang Q."/>
            <person name="Amonsin A."/>
            <person name="May B.J."/>
            <person name="Alt D."/>
            <person name="Banerji N."/>
            <person name="Kanjilal S."/>
            <person name="Kapur V."/>
        </authorList>
    </citation>
    <scope>NUCLEOTIDE SEQUENCE [LARGE SCALE GENOMIC DNA]</scope>
    <source>
        <strain evidence="8">ATCC BAA-968 / K-10</strain>
    </source>
</reference>
<dbReference type="Gene3D" id="3.40.50.720">
    <property type="entry name" value="NAD(P)-binding Rossmann-like Domain"/>
    <property type="match status" value="1"/>
</dbReference>
<dbReference type="PROSITE" id="PS00061">
    <property type="entry name" value="ADH_SHORT"/>
    <property type="match status" value="1"/>
</dbReference>
<dbReference type="AlphaFoldDB" id="Q740H4"/>
<comment type="similarity">
    <text evidence="2 6">Belongs to the short-chain dehydrogenases/reductases (SDR) family.</text>
</comment>
<evidence type="ECO:0000313" key="8">
    <source>
        <dbReference type="Proteomes" id="UP000000580"/>
    </source>
</evidence>
<dbReference type="GO" id="GO:0032787">
    <property type="term" value="P:monocarboxylic acid metabolic process"/>
    <property type="evidence" value="ECO:0007669"/>
    <property type="project" value="UniProtKB-ARBA"/>
</dbReference>
<protein>
    <recommendedName>
        <fullName evidence="4">3-oxoacyl-[acyl-carrier-protein] reductase MabA</fullName>
    </recommendedName>
</protein>
<keyword evidence="8" id="KW-1185">Reference proteome</keyword>
<name>Q740H4_MYCPA</name>
<dbReference type="Pfam" id="PF00106">
    <property type="entry name" value="adh_short"/>
    <property type="match status" value="1"/>
</dbReference>
<dbReference type="PRINTS" id="PR00080">
    <property type="entry name" value="SDRFAMILY"/>
</dbReference>
<evidence type="ECO:0000256" key="5">
    <source>
        <dbReference type="ARBA" id="ARBA00047400"/>
    </source>
</evidence>
<evidence type="ECO:0000256" key="3">
    <source>
        <dbReference type="ARBA" id="ARBA00022512"/>
    </source>
</evidence>
<dbReference type="EMBL" id="AE016958">
    <property type="protein sequence ID" value="AAS03694.1"/>
    <property type="molecule type" value="Genomic_DNA"/>
</dbReference>
<dbReference type="PANTHER" id="PTHR42879:SF2">
    <property type="entry name" value="3-OXOACYL-[ACYL-CARRIER-PROTEIN] REDUCTASE FABG"/>
    <property type="match status" value="1"/>
</dbReference>
<dbReference type="GO" id="GO:0004316">
    <property type="term" value="F:3-oxoacyl-[acyl-carrier-protein] reductase (NADPH) activity"/>
    <property type="evidence" value="ECO:0007669"/>
    <property type="project" value="UniProtKB-EC"/>
</dbReference>
<dbReference type="InterPro" id="IPR002347">
    <property type="entry name" value="SDR_fam"/>
</dbReference>
<evidence type="ECO:0000313" key="7">
    <source>
        <dbReference type="EMBL" id="AAS03694.1"/>
    </source>
</evidence>
<dbReference type="Proteomes" id="UP000000580">
    <property type="component" value="Chromosome"/>
</dbReference>
<accession>Q740H4</accession>
<dbReference type="InterPro" id="IPR050259">
    <property type="entry name" value="SDR"/>
</dbReference>
<evidence type="ECO:0000256" key="4">
    <source>
        <dbReference type="ARBA" id="ARBA00040781"/>
    </source>
</evidence>
<dbReference type="KEGG" id="mpa:MAP_1377"/>
<dbReference type="PANTHER" id="PTHR42879">
    <property type="entry name" value="3-OXOACYL-(ACYL-CARRIER-PROTEIN) REDUCTASE"/>
    <property type="match status" value="1"/>
</dbReference>
<sequence length="262" mass="27821">MMDLSGKKAVVTGAGGDGLGQAIANRLGGLGADIALIGRTLEKVQRRGREVEERWGVKTVAISADMSDWDQVHNAVREAHWQLGGLDIMVNNPVMVAGGLFETQTKEQIDFTVLGSLSMMMYGAHAALQFLLPQGSGKIINIGSVGGRIQQRGLVVYNACKAGVIGFTRNLAHEVALRGVNVLGVAPGIMLNPQLKQYVLDPQDDQERAGRAAIIEAITQQVQLGRASLPEEAANMVAFLATEAADYLCGQTIDVAGGQWMG</sequence>
<organism evidence="7 8">
    <name type="scientific">Mycolicibacterium paratuberculosis (strain ATCC BAA-968 / K-10)</name>
    <name type="common">Mycobacterium paratuberculosis</name>
    <dbReference type="NCBI Taxonomy" id="262316"/>
    <lineage>
        <taxon>Bacteria</taxon>
        <taxon>Bacillati</taxon>
        <taxon>Actinomycetota</taxon>
        <taxon>Actinomycetes</taxon>
        <taxon>Mycobacteriales</taxon>
        <taxon>Mycobacteriaceae</taxon>
        <taxon>Mycobacterium</taxon>
        <taxon>Mycobacterium avium complex (MAC)</taxon>
    </lineage>
</organism>
<gene>
    <name evidence="7" type="ordered locus">MAP_1377</name>
</gene>
<dbReference type="PRINTS" id="PR00081">
    <property type="entry name" value="GDHRDH"/>
</dbReference>